<feature type="region of interest" description="Disordered" evidence="1">
    <location>
        <begin position="80"/>
        <end position="134"/>
    </location>
</feature>
<reference evidence="2 3" key="1">
    <citation type="submission" date="2016-01" db="EMBL/GenBank/DDBJ databases">
        <title>Biosynthesis of antibiotic leucinostatins and their inhibition on Phytophthora in bio-control Purpureocillium lilacinum.</title>
        <authorList>
            <person name="Wang G."/>
            <person name="Liu Z."/>
            <person name="Lin R."/>
            <person name="Li E."/>
            <person name="Mao Z."/>
            <person name="Ling J."/>
            <person name="Yin W."/>
            <person name="Xie B."/>
        </authorList>
    </citation>
    <scope>NUCLEOTIDE SEQUENCE [LARGE SCALE GENOMIC DNA]</scope>
    <source>
        <strain evidence="2">PLBJ-1</strain>
    </source>
</reference>
<evidence type="ECO:0000256" key="1">
    <source>
        <dbReference type="SAM" id="MobiDB-lite"/>
    </source>
</evidence>
<organism evidence="2 3">
    <name type="scientific">Purpureocillium lilacinum</name>
    <name type="common">Paecilomyces lilacinus</name>
    <dbReference type="NCBI Taxonomy" id="33203"/>
    <lineage>
        <taxon>Eukaryota</taxon>
        <taxon>Fungi</taxon>
        <taxon>Dikarya</taxon>
        <taxon>Ascomycota</taxon>
        <taxon>Pezizomycotina</taxon>
        <taxon>Sordariomycetes</taxon>
        <taxon>Hypocreomycetidae</taxon>
        <taxon>Hypocreales</taxon>
        <taxon>Ophiocordycipitaceae</taxon>
        <taxon>Purpureocillium</taxon>
    </lineage>
</organism>
<dbReference type="EMBL" id="LSBH01000001">
    <property type="protein sequence ID" value="OAQ87206.1"/>
    <property type="molecule type" value="Genomic_DNA"/>
</dbReference>
<comment type="caution">
    <text evidence="2">The sequence shown here is derived from an EMBL/GenBank/DDBJ whole genome shotgun (WGS) entry which is preliminary data.</text>
</comment>
<protein>
    <submittedName>
        <fullName evidence="2">Uncharacterized protein</fullName>
    </submittedName>
</protein>
<feature type="compositionally biased region" description="Basic and acidic residues" evidence="1">
    <location>
        <begin position="94"/>
        <end position="110"/>
    </location>
</feature>
<evidence type="ECO:0000313" key="3">
    <source>
        <dbReference type="Proteomes" id="UP000078240"/>
    </source>
</evidence>
<feature type="region of interest" description="Disordered" evidence="1">
    <location>
        <begin position="1"/>
        <end position="26"/>
    </location>
</feature>
<dbReference type="Proteomes" id="UP000078240">
    <property type="component" value="Unassembled WGS sequence"/>
</dbReference>
<name>A0A179HA95_PURLI</name>
<sequence length="157" mass="16807">MGGERSVSTRVMGVGKREQRKAGGIGDGVPTTCSSISQSVVRIRSLFCLPSLSTLALSFPWQAELSRSFSLGLGVVNEQREREGAGAGRPGKAMTEEARAQRVGKLQDARARKKKFSRPPAPTRRFGTGDGGRGTETELWWRASGLAPISWAGAPVH</sequence>
<dbReference type="AlphaFoldDB" id="A0A179HA95"/>
<gene>
    <name evidence="2" type="ORF">VFPBJ_01246</name>
</gene>
<evidence type="ECO:0000313" key="2">
    <source>
        <dbReference type="EMBL" id="OAQ87206.1"/>
    </source>
</evidence>
<accession>A0A179HA95</accession>
<proteinExistence type="predicted"/>